<reference evidence="2" key="4">
    <citation type="submission" date="2024-05" db="EMBL/GenBank/DDBJ databases">
        <authorList>
            <person name="Sun Q."/>
            <person name="Zhou Y."/>
        </authorList>
    </citation>
    <scope>NUCLEOTIDE SEQUENCE</scope>
    <source>
        <strain evidence="2">CGMCC 1.11013</strain>
    </source>
</reference>
<reference evidence="5" key="3">
    <citation type="journal article" date="2019" name="Int. J. Syst. Evol. Microbiol.">
        <title>The Global Catalogue of Microorganisms (GCM) 10K type strain sequencing project: providing services to taxonomists for standard genome sequencing and annotation.</title>
        <authorList>
            <consortium name="The Broad Institute Genomics Platform"/>
            <consortium name="The Broad Institute Genome Sequencing Center for Infectious Disease"/>
            <person name="Wu L."/>
            <person name="Ma J."/>
        </authorList>
    </citation>
    <scope>NUCLEOTIDE SEQUENCE [LARGE SCALE GENOMIC DNA]</scope>
    <source>
        <strain evidence="5">CGMCC 1.11013</strain>
    </source>
</reference>
<dbReference type="PANTHER" id="PTHR36173">
    <property type="entry name" value="RIBONUCLEASE VAPC16-RELATED"/>
    <property type="match status" value="1"/>
</dbReference>
<dbReference type="InterPro" id="IPR029060">
    <property type="entry name" value="PIN-like_dom_sf"/>
</dbReference>
<dbReference type="Pfam" id="PF01850">
    <property type="entry name" value="PIN"/>
    <property type="match status" value="1"/>
</dbReference>
<dbReference type="Gene3D" id="3.40.50.1010">
    <property type="entry name" value="5'-nuclease"/>
    <property type="match status" value="1"/>
</dbReference>
<evidence type="ECO:0000313" key="3">
    <source>
        <dbReference type="EMBL" id="KDR25195.1"/>
    </source>
</evidence>
<dbReference type="SUPFAM" id="SSF88723">
    <property type="entry name" value="PIN domain-like"/>
    <property type="match status" value="1"/>
</dbReference>
<reference evidence="3 4" key="2">
    <citation type="submission" date="2014-03" db="EMBL/GenBank/DDBJ databases">
        <title>Draft Genome Sequences of Four Burkholderia Strains.</title>
        <authorList>
            <person name="Liu X.Y."/>
            <person name="Li C.X."/>
            <person name="Xu J.H."/>
        </authorList>
    </citation>
    <scope>NUCLEOTIDE SEQUENCE [LARGE SCALE GENOMIC DNA]</scope>
    <source>
        <strain evidence="3 4">R27</strain>
    </source>
</reference>
<dbReference type="STRING" id="1071679.BG57_31805"/>
<keyword evidence="5" id="KW-1185">Reference proteome</keyword>
<dbReference type="InterPro" id="IPR041705">
    <property type="entry name" value="PIN_Sll0205"/>
</dbReference>
<dbReference type="Proteomes" id="UP000597138">
    <property type="component" value="Unassembled WGS sequence"/>
</dbReference>
<dbReference type="InterPro" id="IPR002716">
    <property type="entry name" value="PIN_dom"/>
</dbReference>
<proteinExistence type="predicted"/>
<accession>A0A069NA39</accession>
<sequence length="125" mass="13780">MRLLIDTHVLLWAMSGDKRLSKRAEATMLNADAVFVSAASIWEISIKSALGKLDADVKELVARMADAGFRELPVTAAHAATVRELPDIHRDPFDRMLVAQAITEPLRLLSDDDNVAKCTDLVIRV</sequence>
<evidence type="ECO:0000313" key="4">
    <source>
        <dbReference type="Proteomes" id="UP000027439"/>
    </source>
</evidence>
<dbReference type="InterPro" id="IPR052919">
    <property type="entry name" value="TA_system_RNase"/>
</dbReference>
<organism evidence="3 4">
    <name type="scientific">Caballeronia grimmiae</name>
    <dbReference type="NCBI Taxonomy" id="1071679"/>
    <lineage>
        <taxon>Bacteria</taxon>
        <taxon>Pseudomonadati</taxon>
        <taxon>Pseudomonadota</taxon>
        <taxon>Betaproteobacteria</taxon>
        <taxon>Burkholderiales</taxon>
        <taxon>Burkholderiaceae</taxon>
        <taxon>Caballeronia</taxon>
    </lineage>
</organism>
<dbReference type="Proteomes" id="UP000027439">
    <property type="component" value="Unassembled WGS sequence"/>
</dbReference>
<dbReference type="EMBL" id="JFHE01000081">
    <property type="protein sequence ID" value="KDR25195.1"/>
    <property type="molecule type" value="Genomic_DNA"/>
</dbReference>
<dbReference type="AlphaFoldDB" id="A0A069NA39"/>
<evidence type="ECO:0000313" key="2">
    <source>
        <dbReference type="EMBL" id="GGD98346.1"/>
    </source>
</evidence>
<name>A0A069NA39_9BURK</name>
<gene>
    <name evidence="3" type="ORF">BG57_31805</name>
    <name evidence="2" type="ORF">GCM10010985_61390</name>
</gene>
<comment type="caution">
    <text evidence="3">The sequence shown here is derived from an EMBL/GenBank/DDBJ whole genome shotgun (WGS) entry which is preliminary data.</text>
</comment>
<protein>
    <submittedName>
        <fullName evidence="3">Twitching motility protein PilT</fullName>
    </submittedName>
</protein>
<evidence type="ECO:0000313" key="5">
    <source>
        <dbReference type="Proteomes" id="UP000597138"/>
    </source>
</evidence>
<dbReference type="eggNOG" id="COG3744">
    <property type="taxonomic scope" value="Bacteria"/>
</dbReference>
<dbReference type="OrthoDB" id="9798990at2"/>
<evidence type="ECO:0000259" key="1">
    <source>
        <dbReference type="Pfam" id="PF01850"/>
    </source>
</evidence>
<reference evidence="2" key="1">
    <citation type="journal article" date="2014" name="Int. J. Syst. Evol. Microbiol.">
        <title>Complete genome of a new Firmicutes species belonging to the dominant human colonic microbiota ('Ruminococcus bicirculans') reveals two chromosomes and a selective capacity to utilize plant glucans.</title>
        <authorList>
            <consortium name="NISC Comparative Sequencing Program"/>
            <person name="Wegmann U."/>
            <person name="Louis P."/>
            <person name="Goesmann A."/>
            <person name="Henrissat B."/>
            <person name="Duncan S.H."/>
            <person name="Flint H.J."/>
        </authorList>
    </citation>
    <scope>NUCLEOTIDE SEQUENCE</scope>
    <source>
        <strain evidence="2">CGMCC 1.11013</strain>
    </source>
</reference>
<dbReference type="PANTHER" id="PTHR36173:SF2">
    <property type="entry name" value="RIBONUCLEASE VAPC16"/>
    <property type="match status" value="1"/>
</dbReference>
<dbReference type="EMBL" id="BMEG01000025">
    <property type="protein sequence ID" value="GGD98346.1"/>
    <property type="molecule type" value="Genomic_DNA"/>
</dbReference>
<dbReference type="CDD" id="cd09872">
    <property type="entry name" value="PIN_Sll0205-like"/>
    <property type="match status" value="1"/>
</dbReference>
<dbReference type="RefSeq" id="WP_035970881.1">
    <property type="nucleotide sequence ID" value="NZ_BMEG01000025.1"/>
</dbReference>
<feature type="domain" description="PIN" evidence="1">
    <location>
        <begin position="4"/>
        <end position="116"/>
    </location>
</feature>